<evidence type="ECO:0000256" key="2">
    <source>
        <dbReference type="ARBA" id="ARBA00023002"/>
    </source>
</evidence>
<comment type="similarity">
    <text evidence="1 4 7">Belongs to the aldehyde dehydrogenase family.</text>
</comment>
<keyword evidence="2 4" id="KW-0560">Oxidoreductase</keyword>
<dbReference type="GO" id="GO:0005737">
    <property type="term" value="C:cytoplasm"/>
    <property type="evidence" value="ECO:0007669"/>
    <property type="project" value="TreeGrafter"/>
</dbReference>
<evidence type="ECO:0000256" key="7">
    <source>
        <dbReference type="RuleBase" id="RU003345"/>
    </source>
</evidence>
<name>A0A9X7U5G6_SPHYA</name>
<dbReference type="EMBL" id="CP060122">
    <property type="protein sequence ID" value="QNG43983.1"/>
    <property type="molecule type" value="Genomic_DNA"/>
</dbReference>
<dbReference type="CDD" id="cd07134">
    <property type="entry name" value="ALDH_AlkH-like"/>
    <property type="match status" value="1"/>
</dbReference>
<dbReference type="FunFam" id="3.40.605.10:FF:000004">
    <property type="entry name" value="Aldehyde dehydrogenase"/>
    <property type="match status" value="1"/>
</dbReference>
<gene>
    <name evidence="9" type="ORF">H3V42_18995</name>
</gene>
<dbReference type="SUPFAM" id="SSF53720">
    <property type="entry name" value="ALDH-like"/>
    <property type="match status" value="1"/>
</dbReference>
<dbReference type="Proteomes" id="UP000515377">
    <property type="component" value="Chromosome"/>
</dbReference>
<dbReference type="InterPro" id="IPR012394">
    <property type="entry name" value="Aldehyde_DH_NAD(P)"/>
</dbReference>
<dbReference type="InterPro" id="IPR016161">
    <property type="entry name" value="Ald_DH/histidinol_DH"/>
</dbReference>
<evidence type="ECO:0000313" key="10">
    <source>
        <dbReference type="Proteomes" id="UP000515377"/>
    </source>
</evidence>
<dbReference type="GO" id="GO:0004029">
    <property type="term" value="F:aldehyde dehydrogenase (NAD+) activity"/>
    <property type="evidence" value="ECO:0007669"/>
    <property type="project" value="TreeGrafter"/>
</dbReference>
<accession>A0A9X7U5G6</accession>
<dbReference type="InterPro" id="IPR016162">
    <property type="entry name" value="Ald_DH_N"/>
</dbReference>
<dbReference type="PROSITE" id="PS00687">
    <property type="entry name" value="ALDEHYDE_DEHYDR_GLU"/>
    <property type="match status" value="1"/>
</dbReference>
<dbReference type="PIRSF" id="PIRSF036492">
    <property type="entry name" value="ALDH"/>
    <property type="match status" value="1"/>
</dbReference>
<protein>
    <recommendedName>
        <fullName evidence="4">Aldehyde dehydrogenase</fullName>
    </recommendedName>
</protein>
<dbReference type="Pfam" id="PF00171">
    <property type="entry name" value="Aldedh"/>
    <property type="match status" value="1"/>
</dbReference>
<evidence type="ECO:0000256" key="5">
    <source>
        <dbReference type="PIRSR" id="PIRSR036492-1"/>
    </source>
</evidence>
<dbReference type="InterPro" id="IPR015590">
    <property type="entry name" value="Aldehyde_DH_dom"/>
</dbReference>
<dbReference type="PROSITE" id="PS00070">
    <property type="entry name" value="ALDEHYDE_DEHYDR_CYS"/>
    <property type="match status" value="1"/>
</dbReference>
<dbReference type="InterPro" id="IPR016160">
    <property type="entry name" value="Ald_DH_CS_CYS"/>
</dbReference>
<dbReference type="InterPro" id="IPR029510">
    <property type="entry name" value="Ald_DH_CS_GLU"/>
</dbReference>
<dbReference type="AlphaFoldDB" id="A0A9X7U5G6"/>
<feature type="active site" evidence="5 6">
    <location>
        <position position="229"/>
    </location>
</feature>
<dbReference type="InterPro" id="IPR016163">
    <property type="entry name" value="Ald_DH_C"/>
</dbReference>
<dbReference type="Gene3D" id="3.40.309.10">
    <property type="entry name" value="Aldehyde Dehydrogenase, Chain A, domain 2"/>
    <property type="match status" value="1"/>
</dbReference>
<dbReference type="PANTHER" id="PTHR43570">
    <property type="entry name" value="ALDEHYDE DEHYDROGENASE"/>
    <property type="match status" value="1"/>
</dbReference>
<evidence type="ECO:0000313" key="9">
    <source>
        <dbReference type="EMBL" id="QNG43983.1"/>
    </source>
</evidence>
<feature type="domain" description="Aldehyde dehydrogenase" evidence="8">
    <location>
        <begin position="19"/>
        <end position="454"/>
    </location>
</feature>
<reference evidence="9 10" key="1">
    <citation type="submission" date="2020-07" db="EMBL/GenBank/DDBJ databases">
        <title>Whole genome sequence of Sphingobium yanoikuyae A3.</title>
        <authorList>
            <person name="Han S.-S."/>
        </authorList>
    </citation>
    <scope>NUCLEOTIDE SEQUENCE [LARGE SCALE GENOMIC DNA]</scope>
    <source>
        <strain evidence="9 10">A3</strain>
    </source>
</reference>
<dbReference type="FunFam" id="3.40.309.10:FF:000003">
    <property type="entry name" value="Aldehyde dehydrogenase"/>
    <property type="match status" value="1"/>
</dbReference>
<evidence type="ECO:0000256" key="4">
    <source>
        <dbReference type="PIRNR" id="PIRNR036492"/>
    </source>
</evidence>
<evidence type="ECO:0000256" key="6">
    <source>
        <dbReference type="PROSITE-ProRule" id="PRU10007"/>
    </source>
</evidence>
<keyword evidence="3" id="KW-0520">NAD</keyword>
<feature type="active site" evidence="5">
    <location>
        <position position="263"/>
    </location>
</feature>
<evidence type="ECO:0000256" key="1">
    <source>
        <dbReference type="ARBA" id="ARBA00009986"/>
    </source>
</evidence>
<dbReference type="Gene3D" id="3.40.605.10">
    <property type="entry name" value="Aldehyde Dehydrogenase, Chain A, domain 1"/>
    <property type="match status" value="1"/>
</dbReference>
<dbReference type="GO" id="GO:0006081">
    <property type="term" value="P:aldehyde metabolic process"/>
    <property type="evidence" value="ECO:0007669"/>
    <property type="project" value="InterPro"/>
</dbReference>
<proteinExistence type="inferred from homology"/>
<evidence type="ECO:0000256" key="3">
    <source>
        <dbReference type="ARBA" id="ARBA00023027"/>
    </source>
</evidence>
<organism evidence="9 10">
    <name type="scientific">Sphingobium yanoikuyae</name>
    <name type="common">Sphingomonas yanoikuyae</name>
    <dbReference type="NCBI Taxonomy" id="13690"/>
    <lineage>
        <taxon>Bacteria</taxon>
        <taxon>Pseudomonadati</taxon>
        <taxon>Pseudomonadota</taxon>
        <taxon>Alphaproteobacteria</taxon>
        <taxon>Sphingomonadales</taxon>
        <taxon>Sphingomonadaceae</taxon>
        <taxon>Sphingobium</taxon>
    </lineage>
</organism>
<dbReference type="PANTHER" id="PTHR43570:SF20">
    <property type="entry name" value="ALDEHYDE DEHYDROGENASE ALDX-RELATED"/>
    <property type="match status" value="1"/>
</dbReference>
<evidence type="ECO:0000259" key="8">
    <source>
        <dbReference type="Pfam" id="PF00171"/>
    </source>
</evidence>
<sequence>MNVHAVTATTAAPIHPDGDGEIDSLFSSHRRSAVENRTKFTLKARLAMLSRLKATMKTREDEIIRALYTDFRKPESEVRLTELFPVYQEISHARRHLRSWLRPHRVHGSLGMFGIAAEVRYQAKGVCLIISPWNYPINLSFGPLVSALAAGNTAIIKPSELTPATSALIRDIVEQTFPRDLVAVCEGDVQVSQALLDLPFDHIFFTGSPQVGKIVMAAAAKHLTSVTLELGGKSPTIVDSTANIEQAARKIVWGKFANNGQTCIAPDHVYVARDQAPALIDALRLEIRRVYGQTDGQQKTGPDYCRIVNRRHFERLTALADDATSRGATVLEGGDRDPGQNYFSPTILGGTSPQMAISQEEIFGPVLPIIEYDDISVVVDAINAGPKPLAIYVFSNDAAVREDIILSTSSGGVCVNNNVVQFLHPNLPFGGVNNSGIGTAHGFYGFKAFSHERAVLRDKFSVLRLLFPPYTPAVKKLINLTVRFLG</sequence>